<dbReference type="PRINTS" id="PR00081">
    <property type="entry name" value="GDHRDH"/>
</dbReference>
<dbReference type="GO" id="GO:0016491">
    <property type="term" value="F:oxidoreductase activity"/>
    <property type="evidence" value="ECO:0007669"/>
    <property type="project" value="UniProtKB-KW"/>
</dbReference>
<dbReference type="Gene3D" id="3.40.50.720">
    <property type="entry name" value="NAD(P)-binding Rossmann-like Domain"/>
    <property type="match status" value="1"/>
</dbReference>
<reference evidence="3 4" key="1">
    <citation type="journal article" date="2014" name="BMC Genomics">
        <title>Comparison of environmental and isolate Sulfobacillus genomes reveals diverse carbon, sulfur, nitrogen, and hydrogen metabolisms.</title>
        <authorList>
            <person name="Justice N.B."/>
            <person name="Norman A."/>
            <person name="Brown C.T."/>
            <person name="Singh A."/>
            <person name="Thomas B.C."/>
            <person name="Banfield J.F."/>
        </authorList>
    </citation>
    <scope>NUCLEOTIDE SEQUENCE [LARGE SCALE GENOMIC DNA]</scope>
    <source>
        <strain evidence="3">AMDSBA1</strain>
    </source>
</reference>
<dbReference type="PANTHER" id="PTHR43477:SF1">
    <property type="entry name" value="DIHYDROANTICAPSIN 7-DEHYDROGENASE"/>
    <property type="match status" value="1"/>
</dbReference>
<dbReference type="EMBL" id="PXYT01000005">
    <property type="protein sequence ID" value="PSR31042.1"/>
    <property type="molecule type" value="Genomic_DNA"/>
</dbReference>
<proteinExistence type="inferred from homology"/>
<evidence type="ECO:0000256" key="1">
    <source>
        <dbReference type="ARBA" id="ARBA00006484"/>
    </source>
</evidence>
<dbReference type="Proteomes" id="UP000242699">
    <property type="component" value="Unassembled WGS sequence"/>
</dbReference>
<dbReference type="AlphaFoldDB" id="A0A2T2X972"/>
<keyword evidence="2" id="KW-0560">Oxidoreductase</keyword>
<dbReference type="InterPro" id="IPR002347">
    <property type="entry name" value="SDR_fam"/>
</dbReference>
<protein>
    <submittedName>
        <fullName evidence="3">Short-chain dehydrogenase</fullName>
    </submittedName>
</protein>
<dbReference type="InterPro" id="IPR036291">
    <property type="entry name" value="NAD(P)-bd_dom_sf"/>
</dbReference>
<sequence>MDLQVTDRRYLVFGGTRGLGRAVAKLLSQEGAKVIVTGRTTPDNRESARSLPGVETWVLDTGDAGSISYFLEKWGDTLLDGLFVNTGGPPPGDFFDLSPEDWIQAFSQLLYGPVQLLKALSPKIADGGSVLFNTSSSIRVPIDHLFLSNVLRPAVEALAKGLSLELASRQIRVNVIAPGRIGTERVLQLDQVAATRRHLTLEEIQAQARAQIPLGRYGSPEEFARAAAFLLSPAAAFISGASLFVDGGQTKAL</sequence>
<organism evidence="3 4">
    <name type="scientific">Sulfobacillus benefaciens</name>
    <dbReference type="NCBI Taxonomy" id="453960"/>
    <lineage>
        <taxon>Bacteria</taxon>
        <taxon>Bacillati</taxon>
        <taxon>Bacillota</taxon>
        <taxon>Clostridia</taxon>
        <taxon>Eubacteriales</taxon>
        <taxon>Clostridiales Family XVII. Incertae Sedis</taxon>
        <taxon>Sulfobacillus</taxon>
    </lineage>
</organism>
<name>A0A2T2X972_9FIRM</name>
<accession>A0A2T2X972</accession>
<dbReference type="SUPFAM" id="SSF51735">
    <property type="entry name" value="NAD(P)-binding Rossmann-fold domains"/>
    <property type="match status" value="1"/>
</dbReference>
<comment type="caution">
    <text evidence="3">The sequence shown here is derived from an EMBL/GenBank/DDBJ whole genome shotgun (WGS) entry which is preliminary data.</text>
</comment>
<dbReference type="PANTHER" id="PTHR43477">
    <property type="entry name" value="DIHYDROANTICAPSIN 7-DEHYDROGENASE"/>
    <property type="match status" value="1"/>
</dbReference>
<dbReference type="Pfam" id="PF13561">
    <property type="entry name" value="adh_short_C2"/>
    <property type="match status" value="1"/>
</dbReference>
<gene>
    <name evidence="3" type="ORF">C7B43_03960</name>
</gene>
<evidence type="ECO:0000256" key="2">
    <source>
        <dbReference type="ARBA" id="ARBA00023002"/>
    </source>
</evidence>
<comment type="similarity">
    <text evidence="1">Belongs to the short-chain dehydrogenases/reductases (SDR) family.</text>
</comment>
<evidence type="ECO:0000313" key="3">
    <source>
        <dbReference type="EMBL" id="PSR31042.1"/>
    </source>
</evidence>
<evidence type="ECO:0000313" key="4">
    <source>
        <dbReference type="Proteomes" id="UP000242699"/>
    </source>
</evidence>
<dbReference type="InterPro" id="IPR051122">
    <property type="entry name" value="SDR_DHRS6-like"/>
</dbReference>